<name>A0A4Y2GTF9_ARAVE</name>
<dbReference type="Proteomes" id="UP000499080">
    <property type="component" value="Unassembled WGS sequence"/>
</dbReference>
<evidence type="ECO:0000313" key="2">
    <source>
        <dbReference type="Proteomes" id="UP000499080"/>
    </source>
</evidence>
<gene>
    <name evidence="1" type="ORF">AVEN_123508_1</name>
</gene>
<dbReference type="AlphaFoldDB" id="A0A4Y2GTF9"/>
<comment type="caution">
    <text evidence="1">The sequence shown here is derived from an EMBL/GenBank/DDBJ whole genome shotgun (WGS) entry which is preliminary data.</text>
</comment>
<proteinExistence type="predicted"/>
<evidence type="ECO:0000313" key="1">
    <source>
        <dbReference type="EMBL" id="GBM55424.1"/>
    </source>
</evidence>
<dbReference type="EMBL" id="BGPR01001500">
    <property type="protein sequence ID" value="GBM55424.1"/>
    <property type="molecule type" value="Genomic_DNA"/>
</dbReference>
<protein>
    <submittedName>
        <fullName evidence="1">Uncharacterized protein</fullName>
    </submittedName>
</protein>
<organism evidence="1 2">
    <name type="scientific">Araneus ventricosus</name>
    <name type="common">Orbweaver spider</name>
    <name type="synonym">Epeira ventricosa</name>
    <dbReference type="NCBI Taxonomy" id="182803"/>
    <lineage>
        <taxon>Eukaryota</taxon>
        <taxon>Metazoa</taxon>
        <taxon>Ecdysozoa</taxon>
        <taxon>Arthropoda</taxon>
        <taxon>Chelicerata</taxon>
        <taxon>Arachnida</taxon>
        <taxon>Araneae</taxon>
        <taxon>Araneomorphae</taxon>
        <taxon>Entelegynae</taxon>
        <taxon>Araneoidea</taxon>
        <taxon>Araneidae</taxon>
        <taxon>Araneus</taxon>
    </lineage>
</organism>
<sequence length="130" mass="14200">MHFSNLVSHFSFVKIVPCLRINLAHQRFQGTYNTVGESQISPNSRADAVALDSTEMTIYAQQSTFEKARPSGRVSWALGLEALGLNQIPLIGRSFCMGGLAALNDTRAKCPPIGTWKFEEGYQLAVAPAI</sequence>
<keyword evidence="2" id="KW-1185">Reference proteome</keyword>
<accession>A0A4Y2GTF9</accession>
<reference evidence="1 2" key="1">
    <citation type="journal article" date="2019" name="Sci. Rep.">
        <title>Orb-weaving spider Araneus ventricosus genome elucidates the spidroin gene catalogue.</title>
        <authorList>
            <person name="Kono N."/>
            <person name="Nakamura H."/>
            <person name="Ohtoshi R."/>
            <person name="Moran D.A.P."/>
            <person name="Shinohara A."/>
            <person name="Yoshida Y."/>
            <person name="Fujiwara M."/>
            <person name="Mori M."/>
            <person name="Tomita M."/>
            <person name="Arakawa K."/>
        </authorList>
    </citation>
    <scope>NUCLEOTIDE SEQUENCE [LARGE SCALE GENOMIC DNA]</scope>
</reference>